<evidence type="ECO:0000313" key="3">
    <source>
        <dbReference type="EMBL" id="RKP00300.1"/>
    </source>
</evidence>
<organism evidence="2 4">
    <name type="scientific">Caulochytrium protostelioides</name>
    <dbReference type="NCBI Taxonomy" id="1555241"/>
    <lineage>
        <taxon>Eukaryota</taxon>
        <taxon>Fungi</taxon>
        <taxon>Fungi incertae sedis</taxon>
        <taxon>Chytridiomycota</taxon>
        <taxon>Chytridiomycota incertae sedis</taxon>
        <taxon>Chytridiomycetes</taxon>
        <taxon>Caulochytriales</taxon>
        <taxon>Caulochytriaceae</taxon>
        <taxon>Caulochytrium</taxon>
    </lineage>
</organism>
<evidence type="ECO:0000313" key="4">
    <source>
        <dbReference type="Proteomes" id="UP000268535"/>
    </source>
</evidence>
<reference evidence="3" key="2">
    <citation type="submission" date="2018-04" db="EMBL/GenBank/DDBJ databases">
        <title>Leveraging single-cell genomics to expand the Fungal Tree of Life.</title>
        <authorList>
            <consortium name="DOE Joint Genome Institute"/>
            <person name="Ahrendt S.R."/>
            <person name="Quandt C.A."/>
            <person name="Ciobanu D."/>
            <person name="Clum A."/>
            <person name="Salamov A."/>
            <person name="Andreopoulos B."/>
            <person name="Cheng J.-F."/>
            <person name="Woyke T."/>
            <person name="Pelin A."/>
            <person name="Henrissat B."/>
            <person name="Benny G.L."/>
            <person name="Smith M.E."/>
            <person name="James T.Y."/>
            <person name="Grigoriev I.V."/>
        </authorList>
    </citation>
    <scope>NUCLEOTIDE SEQUENCE</scope>
    <source>
        <strain evidence="3">ATCC 52028</strain>
    </source>
</reference>
<dbReference type="SUPFAM" id="SSF101152">
    <property type="entry name" value="Mob1/phocein"/>
    <property type="match status" value="1"/>
</dbReference>
<keyword evidence="5" id="KW-1185">Reference proteome</keyword>
<feature type="binding site" evidence="1">
    <location>
        <position position="172"/>
    </location>
    <ligand>
        <name>Zn(2+)</name>
        <dbReference type="ChEBI" id="CHEBI:29105"/>
    </ligand>
</feature>
<evidence type="ECO:0000313" key="5">
    <source>
        <dbReference type="Proteomes" id="UP000274922"/>
    </source>
</evidence>
<gene>
    <name evidence="2" type="ORF">CAUPRSCDRAFT_6527</name>
    <name evidence="3" type="ORF">CXG81DRAFT_13414</name>
</gene>
<dbReference type="PANTHER" id="PTHR22599">
    <property type="entry name" value="MPS ONE BINDER KINASE ACTIVATOR-LIKE MOB"/>
    <property type="match status" value="1"/>
</dbReference>
<feature type="binding site" evidence="1">
    <location>
        <position position="167"/>
    </location>
    <ligand>
        <name>Zn(2+)</name>
        <dbReference type="ChEBI" id="CHEBI:29105"/>
    </ligand>
</feature>
<dbReference type="AlphaFoldDB" id="A0A4P9X0J3"/>
<dbReference type="STRING" id="1555241.A0A4P9X0J3"/>
<dbReference type="SMART" id="SM01388">
    <property type="entry name" value="Mob1_phocein"/>
    <property type="match status" value="1"/>
</dbReference>
<name>A0A4P9X0J3_9FUNG</name>
<keyword evidence="1" id="KW-0862">Zinc</keyword>
<keyword evidence="1" id="KW-0479">Metal-binding</keyword>
<dbReference type="EMBL" id="ML014224">
    <property type="protein sequence ID" value="RKP00300.1"/>
    <property type="molecule type" value="Genomic_DNA"/>
</dbReference>
<dbReference type="Pfam" id="PF03637">
    <property type="entry name" value="Mob1_phocein"/>
    <property type="match status" value="1"/>
</dbReference>
<feature type="binding site" evidence="1">
    <location>
        <position position="82"/>
    </location>
    <ligand>
        <name>Zn(2+)</name>
        <dbReference type="ChEBI" id="CHEBI:29105"/>
    </ligand>
</feature>
<reference evidence="2" key="3">
    <citation type="submission" date="2018-08" db="EMBL/GenBank/DDBJ databases">
        <title>Leveraging single-cell genomics to expand the Fungal Tree of Life.</title>
        <authorList>
            <consortium name="DOE Joint Genome Institute"/>
            <person name="Ahrendt S.R."/>
            <person name="Quandt C.A."/>
            <person name="Ciobanu D."/>
            <person name="Clum A."/>
            <person name="Salamov A."/>
            <person name="Andreopoulos B."/>
            <person name="Cheng J.-F."/>
            <person name="Woyke T."/>
            <person name="Pelin A."/>
            <person name="Henrissat B."/>
            <person name="Reynolds N."/>
            <person name="Benny G.L."/>
            <person name="Smith M.E."/>
            <person name="James T.Y."/>
            <person name="Grigoriev I.V."/>
        </authorList>
    </citation>
    <scope>NUCLEOTIDE SEQUENCE</scope>
    <source>
        <strain evidence="2">ATCC 52028</strain>
    </source>
</reference>
<accession>A0A4P9X0J3</accession>
<reference evidence="4 5" key="1">
    <citation type="journal article" date="2018" name="Nat. Microbiol.">
        <title>Leveraging single-cell genomics to expand the fungal tree of life.</title>
        <authorList>
            <person name="Ahrendt S.R."/>
            <person name="Quandt C.A."/>
            <person name="Ciobanu D."/>
            <person name="Clum A."/>
            <person name="Salamov A."/>
            <person name="Andreopoulos B."/>
            <person name="Cheng J.F."/>
            <person name="Woyke T."/>
            <person name="Pelin A."/>
            <person name="Henrissat B."/>
            <person name="Reynolds N.K."/>
            <person name="Benny G.L."/>
            <person name="Smith M.E."/>
            <person name="James T.Y."/>
            <person name="Grigoriev I.V."/>
        </authorList>
    </citation>
    <scope>NUCLEOTIDE SEQUENCE [LARGE SCALE GENOMIC DNA]</scope>
    <source>
        <strain evidence="4 5">ATCC 52028</strain>
    </source>
</reference>
<dbReference type="EMBL" id="ML009269">
    <property type="protein sequence ID" value="RKO97440.1"/>
    <property type="molecule type" value="Genomic_DNA"/>
</dbReference>
<protein>
    <submittedName>
        <fullName evidence="2">Mob1/phocein</fullName>
    </submittedName>
</protein>
<dbReference type="OrthoDB" id="8170117at2759"/>
<dbReference type="Gene3D" id="1.20.140.30">
    <property type="entry name" value="MOB kinase activator"/>
    <property type="match status" value="1"/>
</dbReference>
<dbReference type="InterPro" id="IPR036703">
    <property type="entry name" value="MOB_kinase_act_sf"/>
</dbReference>
<proteinExistence type="predicted"/>
<dbReference type="Proteomes" id="UP000274922">
    <property type="component" value="Unassembled WGS sequence"/>
</dbReference>
<sequence>MDYRRLLGRYEGKTFKSRRQFFPNSKRDDMQKYIVKTLGGGDIYKAIKPPSDDIHVNEWIAVNTIDFYNQLNLLYGCVSDVCTRESCPVMSAGARYEYLWPATNASAASSSARPLKLAAPDYIEHMLNWVESQLDDPRVFPEGDAFPPDFIQRVRPIHKRMFRFYAHVYHSHLKALEQMGEDRHMNTCFKHFLIFVTTVSIPEKSF</sequence>
<evidence type="ECO:0000313" key="2">
    <source>
        <dbReference type="EMBL" id="RKO97440.1"/>
    </source>
</evidence>
<evidence type="ECO:0000256" key="1">
    <source>
        <dbReference type="PIRSR" id="PIRSR605301-1"/>
    </source>
</evidence>
<feature type="binding site" evidence="1">
    <location>
        <position position="87"/>
    </location>
    <ligand>
        <name>Zn(2+)</name>
        <dbReference type="ChEBI" id="CHEBI:29105"/>
    </ligand>
</feature>
<dbReference type="Proteomes" id="UP000268535">
    <property type="component" value="Unassembled WGS sequence"/>
</dbReference>
<dbReference type="InterPro" id="IPR005301">
    <property type="entry name" value="MOB_kinase_act_fam"/>
</dbReference>